<dbReference type="Proteomes" id="UP000287651">
    <property type="component" value="Unassembled WGS sequence"/>
</dbReference>
<comment type="caution">
    <text evidence="1">The sequence shown here is derived from an EMBL/GenBank/DDBJ whole genome shotgun (WGS) entry which is preliminary data.</text>
</comment>
<organism evidence="1 2">
    <name type="scientific">Ensete ventricosum</name>
    <name type="common">Abyssinian banana</name>
    <name type="synonym">Musa ensete</name>
    <dbReference type="NCBI Taxonomy" id="4639"/>
    <lineage>
        <taxon>Eukaryota</taxon>
        <taxon>Viridiplantae</taxon>
        <taxon>Streptophyta</taxon>
        <taxon>Embryophyta</taxon>
        <taxon>Tracheophyta</taxon>
        <taxon>Spermatophyta</taxon>
        <taxon>Magnoliopsida</taxon>
        <taxon>Liliopsida</taxon>
        <taxon>Zingiberales</taxon>
        <taxon>Musaceae</taxon>
        <taxon>Ensete</taxon>
    </lineage>
</organism>
<evidence type="ECO:0000313" key="1">
    <source>
        <dbReference type="EMBL" id="RRT66985.1"/>
    </source>
</evidence>
<dbReference type="EMBL" id="AMZH03005213">
    <property type="protein sequence ID" value="RRT66985.1"/>
    <property type="molecule type" value="Genomic_DNA"/>
</dbReference>
<dbReference type="AlphaFoldDB" id="A0A444CDC7"/>
<proteinExistence type="predicted"/>
<accession>A0A444CDC7</accession>
<name>A0A444CDC7_ENSVE</name>
<reference evidence="1 2" key="1">
    <citation type="journal article" date="2014" name="Agronomy (Basel)">
        <title>A Draft Genome Sequence for Ensete ventricosum, the Drought-Tolerant Tree Against Hunger.</title>
        <authorList>
            <person name="Harrison J."/>
            <person name="Moore K.A."/>
            <person name="Paszkiewicz K."/>
            <person name="Jones T."/>
            <person name="Grant M."/>
            <person name="Ambacheew D."/>
            <person name="Muzemil S."/>
            <person name="Studholme D.J."/>
        </authorList>
    </citation>
    <scope>NUCLEOTIDE SEQUENCE [LARGE SCALE GENOMIC DNA]</scope>
</reference>
<evidence type="ECO:0000313" key="2">
    <source>
        <dbReference type="Proteomes" id="UP000287651"/>
    </source>
</evidence>
<protein>
    <submittedName>
        <fullName evidence="1">Uncharacterized protein</fullName>
    </submittedName>
</protein>
<sequence length="190" mass="22171">MLLRTERERYWLLDAHLALQLIPSKLKDWHFLKDSKELKRRCAGARFAVCPYSVPWYHGVVFYDISQLAREVNVTLEPSREINLTGKVKRSKELSMLTTFIVFLVIFGCGDAVDTLFSKEWINMVVDSSKEGTENRSIRRQWRKERAATTNETAKKRGRQRWQQIKGRVSLRVCLARGKGVGLGYICWFD</sequence>
<gene>
    <name evidence="1" type="ORF">B296_00039281</name>
</gene>